<keyword evidence="3" id="KW-1185">Reference proteome</keyword>
<dbReference type="PANTHER" id="PTHR47129">
    <property type="entry name" value="QUINONE OXIDOREDUCTASE 2"/>
    <property type="match status" value="1"/>
</dbReference>
<evidence type="ECO:0000259" key="1">
    <source>
        <dbReference type="Pfam" id="PF13460"/>
    </source>
</evidence>
<dbReference type="InterPro" id="IPR016040">
    <property type="entry name" value="NAD(P)-bd_dom"/>
</dbReference>
<organism evidence="2 3">
    <name type="scientific">Streptomyces enissocaesilis</name>
    <dbReference type="NCBI Taxonomy" id="332589"/>
    <lineage>
        <taxon>Bacteria</taxon>
        <taxon>Bacillati</taxon>
        <taxon>Actinomycetota</taxon>
        <taxon>Actinomycetes</taxon>
        <taxon>Kitasatosporales</taxon>
        <taxon>Streptomycetaceae</taxon>
        <taxon>Streptomyces</taxon>
        <taxon>Streptomyces rochei group</taxon>
    </lineage>
</organism>
<accession>A0ABP6K5B7</accession>
<proteinExistence type="predicted"/>
<dbReference type="Proteomes" id="UP001500403">
    <property type="component" value="Unassembled WGS sequence"/>
</dbReference>
<evidence type="ECO:0000313" key="3">
    <source>
        <dbReference type="Proteomes" id="UP001500403"/>
    </source>
</evidence>
<name>A0ABP6K5B7_9ACTN</name>
<dbReference type="Gene3D" id="3.90.25.10">
    <property type="entry name" value="UDP-galactose 4-epimerase, domain 1"/>
    <property type="match status" value="1"/>
</dbReference>
<reference evidence="3" key="1">
    <citation type="journal article" date="2019" name="Int. J. Syst. Evol. Microbiol.">
        <title>The Global Catalogue of Microorganisms (GCM) 10K type strain sequencing project: providing services to taxonomists for standard genome sequencing and annotation.</title>
        <authorList>
            <consortium name="The Broad Institute Genomics Platform"/>
            <consortium name="The Broad Institute Genome Sequencing Center for Infectious Disease"/>
            <person name="Wu L."/>
            <person name="Ma J."/>
        </authorList>
    </citation>
    <scope>NUCLEOTIDE SEQUENCE [LARGE SCALE GENOMIC DNA]</scope>
    <source>
        <strain evidence="3">JCM 9088</strain>
    </source>
</reference>
<dbReference type="InterPro" id="IPR052718">
    <property type="entry name" value="NmrA-type_oxidoreductase"/>
</dbReference>
<dbReference type="PANTHER" id="PTHR47129:SF1">
    <property type="entry name" value="NMRA-LIKE DOMAIN-CONTAINING PROTEIN"/>
    <property type="match status" value="1"/>
</dbReference>
<dbReference type="EMBL" id="BAAAUD010000114">
    <property type="protein sequence ID" value="GAA2974203.1"/>
    <property type="molecule type" value="Genomic_DNA"/>
</dbReference>
<evidence type="ECO:0000313" key="2">
    <source>
        <dbReference type="EMBL" id="GAA2974203.1"/>
    </source>
</evidence>
<gene>
    <name evidence="2" type="ORF">GCM10010446_68140</name>
</gene>
<sequence length="289" mass="30160">MLLMIVVIGATGRYGREVIEHLLRRGVPAAEIVAAVRTPTEATALAALGVGVRHADHDRPETLPTAFAGADKLLLVSSTGPDPVRVAQHRAIIDAAAKADVGLVAYTSVTRAATNPMTSARVHRDTEQALTASGLPTVLLRNGWYTENHTATLPGAVARGTLSGSAGQGRIASATRSDLAEDAAVILTLDNQAGKIYDLTGDTAWTLPELAAACAAHTGRPVTYTDLPAEQYWQSLTQAGLPSHTADLIVDADLYISQGALAHITGDLSLVLERTTTPLTTVVARTLGI</sequence>
<comment type="caution">
    <text evidence="2">The sequence shown here is derived from an EMBL/GenBank/DDBJ whole genome shotgun (WGS) entry which is preliminary data.</text>
</comment>
<dbReference type="InterPro" id="IPR036291">
    <property type="entry name" value="NAD(P)-bd_dom_sf"/>
</dbReference>
<dbReference type="Gene3D" id="3.40.50.720">
    <property type="entry name" value="NAD(P)-binding Rossmann-like Domain"/>
    <property type="match status" value="1"/>
</dbReference>
<feature type="domain" description="NAD(P)-binding" evidence="1">
    <location>
        <begin position="9"/>
        <end position="181"/>
    </location>
</feature>
<protein>
    <submittedName>
        <fullName evidence="2">SDR family oxidoreductase</fullName>
    </submittedName>
</protein>
<dbReference type="Pfam" id="PF13460">
    <property type="entry name" value="NAD_binding_10"/>
    <property type="match status" value="1"/>
</dbReference>
<dbReference type="SUPFAM" id="SSF51735">
    <property type="entry name" value="NAD(P)-binding Rossmann-fold domains"/>
    <property type="match status" value="1"/>
</dbReference>